<keyword evidence="2" id="KW-0238">DNA-binding</keyword>
<dbReference type="SUPFAM" id="SSF64288">
    <property type="entry name" value="Chorismate lyase-like"/>
    <property type="match status" value="1"/>
</dbReference>
<keyword evidence="6" id="KW-1185">Reference proteome</keyword>
<keyword evidence="1" id="KW-0805">Transcription regulation</keyword>
<proteinExistence type="predicted"/>
<reference evidence="5 6" key="1">
    <citation type="submission" date="2020-05" db="EMBL/GenBank/DDBJ databases">
        <title>Gimesia benthica sp. nov., a novel planctomycete isolated from a deep-sea water sample of the Northwest Indian Ocean.</title>
        <authorList>
            <person name="Wang J."/>
            <person name="Ruan C."/>
            <person name="Song L."/>
            <person name="Zhu Y."/>
            <person name="Li A."/>
            <person name="Zheng X."/>
            <person name="Wang L."/>
            <person name="Lu Z."/>
            <person name="Huang Y."/>
            <person name="Du W."/>
            <person name="Zhou Y."/>
            <person name="Huang L."/>
            <person name="Dai X."/>
        </authorList>
    </citation>
    <scope>NUCLEOTIDE SEQUENCE [LARGE SCALE GENOMIC DNA]</scope>
    <source>
        <strain evidence="5 6">YYQ-30</strain>
    </source>
</reference>
<dbReference type="PANTHER" id="PTHR44846:SF1">
    <property type="entry name" value="MANNOSYL-D-GLYCERATE TRANSPORT_METABOLISM SYSTEM REPRESSOR MNGR-RELATED"/>
    <property type="match status" value="1"/>
</dbReference>
<dbReference type="SUPFAM" id="SSF46785">
    <property type="entry name" value="Winged helix' DNA-binding domain"/>
    <property type="match status" value="1"/>
</dbReference>
<dbReference type="SMART" id="SM00345">
    <property type="entry name" value="HTH_GNTR"/>
    <property type="match status" value="1"/>
</dbReference>
<dbReference type="Gene3D" id="3.40.1410.10">
    <property type="entry name" value="Chorismate lyase-like"/>
    <property type="match status" value="1"/>
</dbReference>
<sequence>MEAVARPLYLQVREALTARIADGEWKAGEALPSEFALAAQMGVSQGTVRKALDAMAADNLLERRQGRGTFVPEQTEARSLFHFFRMQDAAGAPVVPTTLRHAIERIQAPADVARTLDTGRRQVWRIQRLRAVGGRPAIIEHIYLDPQRFPGLGPDTALPNALYGYYQSAAGVTVARAEDSLSAVAAAPDQAAQLGIAPGAPLLRAHRVARDLRGTAVELRQSWFETSFQHYQVALN</sequence>
<evidence type="ECO:0000259" key="4">
    <source>
        <dbReference type="PROSITE" id="PS50949"/>
    </source>
</evidence>
<dbReference type="Proteomes" id="UP000572377">
    <property type="component" value="Unassembled WGS sequence"/>
</dbReference>
<keyword evidence="3" id="KW-0804">Transcription</keyword>
<comment type="caution">
    <text evidence="5">The sequence shown here is derived from an EMBL/GenBank/DDBJ whole genome shotgun (WGS) entry which is preliminary data.</text>
</comment>
<dbReference type="GO" id="GO:0045892">
    <property type="term" value="P:negative regulation of DNA-templated transcription"/>
    <property type="evidence" value="ECO:0007669"/>
    <property type="project" value="TreeGrafter"/>
</dbReference>
<dbReference type="InterPro" id="IPR028978">
    <property type="entry name" value="Chorismate_lyase_/UTRA_dom_sf"/>
</dbReference>
<accession>A0A849L2Q4</accession>
<protein>
    <submittedName>
        <fullName evidence="5">GntR family transcriptional regulator</fullName>
    </submittedName>
</protein>
<dbReference type="GO" id="GO:0003677">
    <property type="term" value="F:DNA binding"/>
    <property type="evidence" value="ECO:0007669"/>
    <property type="project" value="UniProtKB-KW"/>
</dbReference>
<dbReference type="SMART" id="SM00866">
    <property type="entry name" value="UTRA"/>
    <property type="match status" value="1"/>
</dbReference>
<dbReference type="PRINTS" id="PR00035">
    <property type="entry name" value="HTHGNTR"/>
</dbReference>
<dbReference type="PANTHER" id="PTHR44846">
    <property type="entry name" value="MANNOSYL-D-GLYCERATE TRANSPORT/METABOLISM SYSTEM REPRESSOR MNGR-RELATED"/>
    <property type="match status" value="1"/>
</dbReference>
<gene>
    <name evidence="5" type="ORF">HMH01_08595</name>
</gene>
<dbReference type="InterPro" id="IPR011663">
    <property type="entry name" value="UTRA"/>
</dbReference>
<evidence type="ECO:0000313" key="6">
    <source>
        <dbReference type="Proteomes" id="UP000572377"/>
    </source>
</evidence>
<dbReference type="InterPro" id="IPR036390">
    <property type="entry name" value="WH_DNA-bd_sf"/>
</dbReference>
<dbReference type="PROSITE" id="PS50949">
    <property type="entry name" value="HTH_GNTR"/>
    <property type="match status" value="1"/>
</dbReference>
<dbReference type="InterPro" id="IPR036388">
    <property type="entry name" value="WH-like_DNA-bd_sf"/>
</dbReference>
<dbReference type="EMBL" id="JABFBC010000001">
    <property type="protein sequence ID" value="NNU80497.1"/>
    <property type="molecule type" value="Genomic_DNA"/>
</dbReference>
<dbReference type="Pfam" id="PF07702">
    <property type="entry name" value="UTRA"/>
    <property type="match status" value="1"/>
</dbReference>
<evidence type="ECO:0000256" key="1">
    <source>
        <dbReference type="ARBA" id="ARBA00023015"/>
    </source>
</evidence>
<dbReference type="InterPro" id="IPR000524">
    <property type="entry name" value="Tscrpt_reg_HTH_GntR"/>
</dbReference>
<dbReference type="InterPro" id="IPR050679">
    <property type="entry name" value="Bact_HTH_transcr_reg"/>
</dbReference>
<dbReference type="CDD" id="cd07377">
    <property type="entry name" value="WHTH_GntR"/>
    <property type="match status" value="1"/>
</dbReference>
<name>A0A849L2Q4_9RHOB</name>
<evidence type="ECO:0000256" key="3">
    <source>
        <dbReference type="ARBA" id="ARBA00023163"/>
    </source>
</evidence>
<organism evidence="5 6">
    <name type="scientific">Halovulum dunhuangense</name>
    <dbReference type="NCBI Taxonomy" id="1505036"/>
    <lineage>
        <taxon>Bacteria</taxon>
        <taxon>Pseudomonadati</taxon>
        <taxon>Pseudomonadota</taxon>
        <taxon>Alphaproteobacteria</taxon>
        <taxon>Rhodobacterales</taxon>
        <taxon>Paracoccaceae</taxon>
        <taxon>Halovulum</taxon>
    </lineage>
</organism>
<evidence type="ECO:0000313" key="5">
    <source>
        <dbReference type="EMBL" id="NNU80497.1"/>
    </source>
</evidence>
<dbReference type="GO" id="GO:0003700">
    <property type="term" value="F:DNA-binding transcription factor activity"/>
    <property type="evidence" value="ECO:0007669"/>
    <property type="project" value="InterPro"/>
</dbReference>
<dbReference type="AlphaFoldDB" id="A0A849L2Q4"/>
<dbReference type="Pfam" id="PF00392">
    <property type="entry name" value="GntR"/>
    <property type="match status" value="1"/>
</dbReference>
<evidence type="ECO:0000256" key="2">
    <source>
        <dbReference type="ARBA" id="ARBA00023125"/>
    </source>
</evidence>
<dbReference type="Gene3D" id="1.10.10.10">
    <property type="entry name" value="Winged helix-like DNA-binding domain superfamily/Winged helix DNA-binding domain"/>
    <property type="match status" value="1"/>
</dbReference>
<dbReference type="RefSeq" id="WP_171324307.1">
    <property type="nucleotide sequence ID" value="NZ_JABFBC010000001.1"/>
</dbReference>
<feature type="domain" description="HTH gntR-type" evidence="4">
    <location>
        <begin position="6"/>
        <end position="74"/>
    </location>
</feature>